<dbReference type="GO" id="GO:0003677">
    <property type="term" value="F:DNA binding"/>
    <property type="evidence" value="ECO:0007669"/>
    <property type="project" value="InterPro"/>
</dbReference>
<dbReference type="EMBL" id="JAEFBJ010000013">
    <property type="protein sequence ID" value="KAG7539257.1"/>
    <property type="molecule type" value="Genomic_DNA"/>
</dbReference>
<evidence type="ECO:0000313" key="3">
    <source>
        <dbReference type="EMBL" id="KAG7539257.1"/>
    </source>
</evidence>
<evidence type="ECO:0000259" key="2">
    <source>
        <dbReference type="PROSITE" id="PS50066"/>
    </source>
</evidence>
<name>A0A8T1Y391_ARASU</name>
<dbReference type="InterPro" id="IPR002100">
    <property type="entry name" value="TF_MADSbox"/>
</dbReference>
<accession>A0A8T1Y391</accession>
<keyword evidence="4" id="KW-1185">Reference proteome</keyword>
<evidence type="ECO:0000256" key="1">
    <source>
        <dbReference type="SAM" id="MobiDB-lite"/>
    </source>
</evidence>
<proteinExistence type="predicted"/>
<feature type="compositionally biased region" description="Basic residues" evidence="1">
    <location>
        <begin position="74"/>
        <end position="94"/>
    </location>
</feature>
<dbReference type="OrthoDB" id="1898716at2759"/>
<dbReference type="GO" id="GO:0046983">
    <property type="term" value="F:protein dimerization activity"/>
    <property type="evidence" value="ECO:0007669"/>
    <property type="project" value="InterPro"/>
</dbReference>
<comment type="caution">
    <text evidence="3">The sequence shown here is derived from an EMBL/GenBank/DDBJ whole genome shotgun (WGS) entry which is preliminary data.</text>
</comment>
<feature type="compositionally biased region" description="Basic and acidic residues" evidence="1">
    <location>
        <begin position="1"/>
        <end position="15"/>
    </location>
</feature>
<sequence>MGRRKVEIKRIENKSSRQVTFSKKKKKRLLSPNDAKVSSRKLDNFQFSGNLPSLFSSSPAPAPENSTTLLPVTNRKKKKKKRETKKKKRIKRSKNIVGLR</sequence>
<feature type="region of interest" description="Disordered" evidence="1">
    <location>
        <begin position="1"/>
        <end position="36"/>
    </location>
</feature>
<reference evidence="3 4" key="1">
    <citation type="submission" date="2020-12" db="EMBL/GenBank/DDBJ databases">
        <title>Concerted genomic and epigenomic changes stabilize Arabidopsis allopolyploids.</title>
        <authorList>
            <person name="Chen Z."/>
        </authorList>
    </citation>
    <scope>NUCLEOTIDE SEQUENCE [LARGE SCALE GENOMIC DNA]</scope>
    <source>
        <strain evidence="3">As9502</strain>
        <tissue evidence="3">Leaf</tissue>
    </source>
</reference>
<dbReference type="Proteomes" id="UP000694251">
    <property type="component" value="Chromosome 13"/>
</dbReference>
<feature type="domain" description="MADS-box" evidence="2">
    <location>
        <begin position="1"/>
        <end position="25"/>
    </location>
</feature>
<evidence type="ECO:0000313" key="4">
    <source>
        <dbReference type="Proteomes" id="UP000694251"/>
    </source>
</evidence>
<feature type="region of interest" description="Disordered" evidence="1">
    <location>
        <begin position="49"/>
        <end position="100"/>
    </location>
</feature>
<dbReference type="SMART" id="SM00432">
    <property type="entry name" value="MADS"/>
    <property type="match status" value="1"/>
</dbReference>
<gene>
    <name evidence="3" type="ORF">ISN44_As13g029240</name>
</gene>
<dbReference type="PROSITE" id="PS50066">
    <property type="entry name" value="MADS_BOX_2"/>
    <property type="match status" value="1"/>
</dbReference>
<dbReference type="AlphaFoldDB" id="A0A8T1Y391"/>
<protein>
    <submittedName>
        <fullName evidence="3">Transcription factor MADS-box</fullName>
    </submittedName>
</protein>
<organism evidence="3 4">
    <name type="scientific">Arabidopsis suecica</name>
    <name type="common">Swedish thale-cress</name>
    <name type="synonym">Cardaminopsis suecica</name>
    <dbReference type="NCBI Taxonomy" id="45249"/>
    <lineage>
        <taxon>Eukaryota</taxon>
        <taxon>Viridiplantae</taxon>
        <taxon>Streptophyta</taxon>
        <taxon>Embryophyta</taxon>
        <taxon>Tracheophyta</taxon>
        <taxon>Spermatophyta</taxon>
        <taxon>Magnoliopsida</taxon>
        <taxon>eudicotyledons</taxon>
        <taxon>Gunneridae</taxon>
        <taxon>Pentapetalae</taxon>
        <taxon>rosids</taxon>
        <taxon>malvids</taxon>
        <taxon>Brassicales</taxon>
        <taxon>Brassicaceae</taxon>
        <taxon>Camelineae</taxon>
        <taxon>Arabidopsis</taxon>
    </lineage>
</organism>